<evidence type="ECO:0000256" key="8">
    <source>
        <dbReference type="ARBA" id="ARBA00049244"/>
    </source>
</evidence>
<keyword evidence="12" id="KW-1185">Reference proteome</keyword>
<feature type="domain" description="DNA polymerase III delta subunit-like C-terminal" evidence="10">
    <location>
        <begin position="216"/>
        <end position="335"/>
    </location>
</feature>
<evidence type="ECO:0000256" key="2">
    <source>
        <dbReference type="ARBA" id="ARBA00017703"/>
    </source>
</evidence>
<protein>
    <recommendedName>
        <fullName evidence="2">DNA polymerase III subunit delta</fullName>
        <ecNumber evidence="1">2.7.7.7</ecNumber>
    </recommendedName>
</protein>
<dbReference type="Pfam" id="PF06144">
    <property type="entry name" value="DNA_pol3_delta"/>
    <property type="match status" value="1"/>
</dbReference>
<evidence type="ECO:0000259" key="10">
    <source>
        <dbReference type="Pfam" id="PF21694"/>
    </source>
</evidence>
<dbReference type="GO" id="GO:0003887">
    <property type="term" value="F:DNA-directed DNA polymerase activity"/>
    <property type="evidence" value="ECO:0007669"/>
    <property type="project" value="UniProtKB-KW"/>
</dbReference>
<dbReference type="Gene3D" id="1.20.272.10">
    <property type="match status" value="1"/>
</dbReference>
<dbReference type="SUPFAM" id="SSF52540">
    <property type="entry name" value="P-loop containing nucleoside triphosphate hydrolases"/>
    <property type="match status" value="1"/>
</dbReference>
<dbReference type="EC" id="2.7.7.7" evidence="1"/>
<dbReference type="InterPro" id="IPR048466">
    <property type="entry name" value="DNA_pol3_delta-like_C"/>
</dbReference>
<dbReference type="GO" id="GO:0006261">
    <property type="term" value="P:DNA-templated DNA replication"/>
    <property type="evidence" value="ECO:0007669"/>
    <property type="project" value="TreeGrafter"/>
</dbReference>
<evidence type="ECO:0000256" key="5">
    <source>
        <dbReference type="ARBA" id="ARBA00022705"/>
    </source>
</evidence>
<comment type="caution">
    <text evidence="11">The sequence shown here is derived from an EMBL/GenBank/DDBJ whole genome shotgun (WGS) entry which is preliminary data.</text>
</comment>
<keyword evidence="3 11" id="KW-0808">Transferase</keyword>
<dbReference type="InterPro" id="IPR010372">
    <property type="entry name" value="DNA_pol3_delta_N"/>
</dbReference>
<feature type="domain" description="DNA polymerase III delta N-terminal" evidence="9">
    <location>
        <begin position="21"/>
        <end position="138"/>
    </location>
</feature>
<evidence type="ECO:0000256" key="1">
    <source>
        <dbReference type="ARBA" id="ARBA00012417"/>
    </source>
</evidence>
<dbReference type="Pfam" id="PF21694">
    <property type="entry name" value="DNA_pol3_delta_C"/>
    <property type="match status" value="1"/>
</dbReference>
<dbReference type="EMBL" id="JACRSU010000002">
    <property type="protein sequence ID" value="MBC8540418.1"/>
    <property type="molecule type" value="Genomic_DNA"/>
</dbReference>
<evidence type="ECO:0000256" key="7">
    <source>
        <dbReference type="ARBA" id="ARBA00034754"/>
    </source>
</evidence>
<sequence length="338" mass="38652">MNYDEFVKYLKQDKMEKNVLLLYGEEVFLKAHSKAELLKKITPAQMPEFNVFEFDGRKYDLKAVDEAIEALPVMSDSKLLTFRNSMIFTISGKDTATKEYKEFWEKRLSDIPEDVFLVFDEEKVDKRSGLYKKFQKQNAFAEFSYLSENKMINWTIGLFRTLGKVISPHDAKYLIEITGEGMMAVKHEAEKVAAFTQGEIQITRADIDAVVVPVIENKVFDMVDAMLSQNAYAALSKLNDLCSLKEDETRILGAISSSVDKILTVKLMTESRLDRTQIASKSKIPPFLVSKYITLSAKYTRENLERLLTMCVDTDRNFKLSQGDKTVLLQRLIADFAG</sequence>
<dbReference type="Gene3D" id="1.10.8.60">
    <property type="match status" value="1"/>
</dbReference>
<evidence type="ECO:0000256" key="4">
    <source>
        <dbReference type="ARBA" id="ARBA00022695"/>
    </source>
</evidence>
<organism evidence="11 12">
    <name type="scientific">Congzhengia minquanensis</name>
    <dbReference type="NCBI Taxonomy" id="2763657"/>
    <lineage>
        <taxon>Bacteria</taxon>
        <taxon>Bacillati</taxon>
        <taxon>Bacillota</taxon>
        <taxon>Clostridia</taxon>
        <taxon>Eubacteriales</taxon>
        <taxon>Oscillospiraceae</taxon>
        <taxon>Congzhengia</taxon>
    </lineage>
</organism>
<dbReference type="GO" id="GO:0009360">
    <property type="term" value="C:DNA polymerase III complex"/>
    <property type="evidence" value="ECO:0007669"/>
    <property type="project" value="InterPro"/>
</dbReference>
<dbReference type="InterPro" id="IPR027417">
    <property type="entry name" value="P-loop_NTPase"/>
</dbReference>
<dbReference type="GO" id="GO:0003677">
    <property type="term" value="F:DNA binding"/>
    <property type="evidence" value="ECO:0007669"/>
    <property type="project" value="InterPro"/>
</dbReference>
<dbReference type="NCBIfam" id="TIGR01128">
    <property type="entry name" value="holA"/>
    <property type="match status" value="1"/>
</dbReference>
<dbReference type="InterPro" id="IPR005790">
    <property type="entry name" value="DNA_polIII_delta"/>
</dbReference>
<evidence type="ECO:0000313" key="12">
    <source>
        <dbReference type="Proteomes" id="UP000611762"/>
    </source>
</evidence>
<comment type="catalytic activity">
    <reaction evidence="8">
        <text>DNA(n) + a 2'-deoxyribonucleoside 5'-triphosphate = DNA(n+1) + diphosphate</text>
        <dbReference type="Rhea" id="RHEA:22508"/>
        <dbReference type="Rhea" id="RHEA-COMP:17339"/>
        <dbReference type="Rhea" id="RHEA-COMP:17340"/>
        <dbReference type="ChEBI" id="CHEBI:33019"/>
        <dbReference type="ChEBI" id="CHEBI:61560"/>
        <dbReference type="ChEBI" id="CHEBI:173112"/>
        <dbReference type="EC" id="2.7.7.7"/>
    </reaction>
</comment>
<evidence type="ECO:0000313" key="11">
    <source>
        <dbReference type="EMBL" id="MBC8540418.1"/>
    </source>
</evidence>
<dbReference type="PANTHER" id="PTHR34388">
    <property type="entry name" value="DNA POLYMERASE III SUBUNIT DELTA"/>
    <property type="match status" value="1"/>
</dbReference>
<evidence type="ECO:0000259" key="9">
    <source>
        <dbReference type="Pfam" id="PF06144"/>
    </source>
</evidence>
<dbReference type="SUPFAM" id="SSF48019">
    <property type="entry name" value="post-AAA+ oligomerization domain-like"/>
    <property type="match status" value="1"/>
</dbReference>
<dbReference type="Proteomes" id="UP000611762">
    <property type="component" value="Unassembled WGS sequence"/>
</dbReference>
<keyword evidence="4 11" id="KW-0548">Nucleotidyltransferase</keyword>
<keyword evidence="5" id="KW-0235">DNA replication</keyword>
<keyword evidence="6" id="KW-0239">DNA-directed DNA polymerase</keyword>
<accession>A0A926DLX2</accession>
<name>A0A926DLX2_9FIRM</name>
<reference evidence="11" key="1">
    <citation type="submission" date="2020-08" db="EMBL/GenBank/DDBJ databases">
        <title>Genome public.</title>
        <authorList>
            <person name="Liu C."/>
            <person name="Sun Q."/>
        </authorList>
    </citation>
    <scope>NUCLEOTIDE SEQUENCE</scope>
    <source>
        <strain evidence="11">H8</strain>
    </source>
</reference>
<evidence type="ECO:0000256" key="6">
    <source>
        <dbReference type="ARBA" id="ARBA00022932"/>
    </source>
</evidence>
<comment type="similarity">
    <text evidence="7">Belongs to the DNA polymerase HolA subunit family.</text>
</comment>
<dbReference type="PANTHER" id="PTHR34388:SF1">
    <property type="entry name" value="DNA POLYMERASE III SUBUNIT DELTA"/>
    <property type="match status" value="1"/>
</dbReference>
<dbReference type="RefSeq" id="WP_249311606.1">
    <property type="nucleotide sequence ID" value="NZ_JACRSU010000002.1"/>
</dbReference>
<dbReference type="AlphaFoldDB" id="A0A926DLX2"/>
<dbReference type="Gene3D" id="3.40.50.300">
    <property type="entry name" value="P-loop containing nucleotide triphosphate hydrolases"/>
    <property type="match status" value="1"/>
</dbReference>
<dbReference type="InterPro" id="IPR008921">
    <property type="entry name" value="DNA_pol3_clamp-load_cplx_C"/>
</dbReference>
<evidence type="ECO:0000256" key="3">
    <source>
        <dbReference type="ARBA" id="ARBA00022679"/>
    </source>
</evidence>
<proteinExistence type="inferred from homology"/>
<gene>
    <name evidence="11" type="primary">holA</name>
    <name evidence="11" type="ORF">H8698_05455</name>
</gene>